<dbReference type="InterPro" id="IPR050446">
    <property type="entry name" value="FAD-oxidoreductase/Apoptosis"/>
</dbReference>
<dbReference type="Gene3D" id="3.30.390.30">
    <property type="match status" value="1"/>
</dbReference>
<keyword evidence="2" id="KW-0285">Flavoprotein</keyword>
<dbReference type="InterPro" id="IPR028202">
    <property type="entry name" value="Reductase_C"/>
</dbReference>
<name>A0A7T1T2P0_9ACTN</name>
<dbReference type="GO" id="GO:0016651">
    <property type="term" value="F:oxidoreductase activity, acting on NAD(P)H"/>
    <property type="evidence" value="ECO:0007669"/>
    <property type="project" value="TreeGrafter"/>
</dbReference>
<gene>
    <name evidence="7" type="ORF">G4Z16_01250</name>
</gene>
<feature type="domain" description="FAD/NAD(P)-binding" evidence="5">
    <location>
        <begin position="6"/>
        <end position="302"/>
    </location>
</feature>
<evidence type="ECO:0000313" key="7">
    <source>
        <dbReference type="EMBL" id="QPP05239.1"/>
    </source>
</evidence>
<dbReference type="PANTHER" id="PTHR43557">
    <property type="entry name" value="APOPTOSIS-INDUCING FACTOR 1"/>
    <property type="match status" value="1"/>
</dbReference>
<feature type="domain" description="Reductase C-terminal" evidence="6">
    <location>
        <begin position="324"/>
        <end position="390"/>
    </location>
</feature>
<dbReference type="GO" id="GO:0005737">
    <property type="term" value="C:cytoplasm"/>
    <property type="evidence" value="ECO:0007669"/>
    <property type="project" value="TreeGrafter"/>
</dbReference>
<dbReference type="PANTHER" id="PTHR43557:SF2">
    <property type="entry name" value="RIESKE DOMAIN-CONTAINING PROTEIN-RELATED"/>
    <property type="match status" value="1"/>
</dbReference>
<dbReference type="Gene3D" id="3.50.50.60">
    <property type="entry name" value="FAD/NAD(P)-binding domain"/>
    <property type="match status" value="2"/>
</dbReference>
<accession>A0A7T1T2P0</accession>
<sequence length="395" mass="42359">METIRRVVVVGASLAGVRATETLRAQGFHGDIVLIGAESHLPYDRPPLSKQFLTGDWSADRLPLRPRSHYDDLEVDLRLGMAATGVDLQSGRVNLADGREILFDGLVIATGATPRTLRAEALAGVNVLRTLDDAVELRQSLLARDGARLVIIGGGFIGLEVAAAARSMDIHVTVVEAADRLLARVEDRQAGEMVEGLHREHGVEFRLGVGVSGVRGSGRVESVHLTDGSTLNADAVVVGIGATPAVHWLAGSGLRLEDGVVCDRACFAAPRVVAAGDVARWHDPRSGRLTRHEHWTNATEQASRAAANLLTGPDGAVPYTPVPYVWSDQYGLRLQTAGELDDSAEHRWEGNPDSPRFVTQHLTDGRLTGVVGMGMNREFIAHRRQLVAAHGTIDA</sequence>
<dbReference type="Pfam" id="PF07992">
    <property type="entry name" value="Pyr_redox_2"/>
    <property type="match status" value="1"/>
</dbReference>
<proteinExistence type="predicted"/>
<dbReference type="SUPFAM" id="SSF51905">
    <property type="entry name" value="FAD/NAD(P)-binding domain"/>
    <property type="match status" value="2"/>
</dbReference>
<evidence type="ECO:0000256" key="1">
    <source>
        <dbReference type="ARBA" id="ARBA00001974"/>
    </source>
</evidence>
<dbReference type="EMBL" id="CP048882">
    <property type="protein sequence ID" value="QPP05239.1"/>
    <property type="molecule type" value="Genomic_DNA"/>
</dbReference>
<evidence type="ECO:0000259" key="6">
    <source>
        <dbReference type="Pfam" id="PF14759"/>
    </source>
</evidence>
<dbReference type="KEGG" id="sbat:G4Z16_01250"/>
<keyword evidence="3" id="KW-0274">FAD</keyword>
<protein>
    <submittedName>
        <fullName evidence="7">FAD-dependent oxidoreductase</fullName>
    </submittedName>
</protein>
<dbReference type="Pfam" id="PF14759">
    <property type="entry name" value="Reductase_C"/>
    <property type="match status" value="1"/>
</dbReference>
<evidence type="ECO:0000313" key="8">
    <source>
        <dbReference type="Proteomes" id="UP000595046"/>
    </source>
</evidence>
<dbReference type="RefSeq" id="WP_197348744.1">
    <property type="nucleotide sequence ID" value="NZ_CP048882.1"/>
</dbReference>
<dbReference type="SUPFAM" id="SSF55424">
    <property type="entry name" value="FAD/NAD-linked reductases, dimerisation (C-terminal) domain"/>
    <property type="match status" value="1"/>
</dbReference>
<evidence type="ECO:0000256" key="3">
    <source>
        <dbReference type="ARBA" id="ARBA00022827"/>
    </source>
</evidence>
<comment type="cofactor">
    <cofactor evidence="1">
        <name>FAD</name>
        <dbReference type="ChEBI" id="CHEBI:57692"/>
    </cofactor>
</comment>
<evidence type="ECO:0000256" key="4">
    <source>
        <dbReference type="ARBA" id="ARBA00023002"/>
    </source>
</evidence>
<keyword evidence="4" id="KW-0560">Oxidoreductase</keyword>
<evidence type="ECO:0000256" key="2">
    <source>
        <dbReference type="ARBA" id="ARBA00022630"/>
    </source>
</evidence>
<keyword evidence="8" id="KW-1185">Reference proteome</keyword>
<dbReference type="AlphaFoldDB" id="A0A7T1T2P0"/>
<dbReference type="InterPro" id="IPR016156">
    <property type="entry name" value="FAD/NAD-linked_Rdtase_dimer_sf"/>
</dbReference>
<dbReference type="Proteomes" id="UP000595046">
    <property type="component" value="Chromosome"/>
</dbReference>
<dbReference type="InterPro" id="IPR036188">
    <property type="entry name" value="FAD/NAD-bd_sf"/>
</dbReference>
<evidence type="ECO:0000259" key="5">
    <source>
        <dbReference type="Pfam" id="PF07992"/>
    </source>
</evidence>
<dbReference type="PRINTS" id="PR00368">
    <property type="entry name" value="FADPNR"/>
</dbReference>
<reference evidence="8" key="1">
    <citation type="submission" date="2020-02" db="EMBL/GenBank/DDBJ databases">
        <title>Streptomyces sp. ASO4wet.</title>
        <authorList>
            <person name="Risdian C."/>
            <person name="Landwehr W."/>
            <person name="Schupp P."/>
            <person name="Wink J."/>
        </authorList>
    </citation>
    <scope>NUCLEOTIDE SEQUENCE [LARGE SCALE GENOMIC DNA]</scope>
    <source>
        <strain evidence="8">ASO4wet</strain>
    </source>
</reference>
<dbReference type="InterPro" id="IPR023753">
    <property type="entry name" value="FAD/NAD-binding_dom"/>
</dbReference>
<organism evidence="7 8">
    <name type="scientific">Streptomyces bathyalis</name>
    <dbReference type="NCBI Taxonomy" id="2710756"/>
    <lineage>
        <taxon>Bacteria</taxon>
        <taxon>Bacillati</taxon>
        <taxon>Actinomycetota</taxon>
        <taxon>Actinomycetes</taxon>
        <taxon>Kitasatosporales</taxon>
        <taxon>Streptomycetaceae</taxon>
        <taxon>Streptomyces</taxon>
    </lineage>
</organism>
<dbReference type="PRINTS" id="PR00411">
    <property type="entry name" value="PNDRDTASEI"/>
</dbReference>